<reference evidence="3 4" key="1">
    <citation type="submission" date="2017-07" db="EMBL/GenBank/DDBJ databases">
        <title>Isolation and whole genome analysis of endospore-forming bacteria from heroin.</title>
        <authorList>
            <person name="Kalinowski J."/>
            <person name="Ahrens B."/>
            <person name="Al-Dilaimi A."/>
            <person name="Winkler A."/>
            <person name="Wibberg D."/>
            <person name="Schleenbecker U."/>
            <person name="Ruckert C."/>
            <person name="Wolfel R."/>
            <person name="Grass G."/>
        </authorList>
    </citation>
    <scope>NUCLEOTIDE SEQUENCE [LARGE SCALE GENOMIC DNA]</scope>
    <source>
        <strain evidence="3 4">7537-G1</strain>
    </source>
</reference>
<evidence type="ECO:0000313" key="5">
    <source>
        <dbReference type="Proteomes" id="UP000435177"/>
    </source>
</evidence>
<accession>A0A268EV39</accession>
<feature type="domain" description="PPM-type phosphatase" evidence="1">
    <location>
        <begin position="11"/>
        <end position="253"/>
    </location>
</feature>
<reference evidence="2 5" key="2">
    <citation type="submission" date="2019-11" db="EMBL/GenBank/DDBJ databases">
        <title>Draft genome sequences of five Paenibacillus species of dairy origin.</title>
        <authorList>
            <person name="Olajide A.M."/>
            <person name="Chen S."/>
            <person name="Lapointe G."/>
        </authorList>
    </citation>
    <scope>NUCLEOTIDE SEQUENCE [LARGE SCALE GENOMIC DNA]</scope>
    <source>
        <strain evidence="2 5">3CS1</strain>
    </source>
</reference>
<proteinExistence type="predicted"/>
<organism evidence="3 4">
    <name type="scientific">Paenibacillus campinasensis</name>
    <dbReference type="NCBI Taxonomy" id="66347"/>
    <lineage>
        <taxon>Bacteria</taxon>
        <taxon>Bacillati</taxon>
        <taxon>Bacillota</taxon>
        <taxon>Bacilli</taxon>
        <taxon>Bacillales</taxon>
        <taxon>Paenibacillaceae</taxon>
        <taxon>Paenibacillus</taxon>
    </lineage>
</organism>
<dbReference type="Gene3D" id="3.60.40.10">
    <property type="entry name" value="PPM-type phosphatase domain"/>
    <property type="match status" value="1"/>
</dbReference>
<sequence>MRVQSLSIQGSGVWNEDAVIQNDVQRIYGVIDGATSLVPFRGPKGETGGRLASELLKRFFEQVPADDTRDLEQLTREANRMLGLEMQSNGIPLDEKDQLWTAGLAVVRITDHYVEYVQSGDCMIMGAYTDGAVRMVTKDHVAHIDSESKQIWKEAIGSGVRSKDKLWEMVKPRILKNKEKMNTPQGYSVLNGRSDAELFIEYGKINRIRLEELLLHTDGLYYPEGLMEELQSPEEALFRQMKTSGLTDYAQWLVNLENSDPECIEYPRFKISDDKSAVWIELD</sequence>
<gene>
    <name evidence="3" type="ORF">CHH67_11325</name>
    <name evidence="2" type="ORF">GNP94_16645</name>
</gene>
<evidence type="ECO:0000313" key="4">
    <source>
        <dbReference type="Proteomes" id="UP000215596"/>
    </source>
</evidence>
<protein>
    <recommendedName>
        <fullName evidence="1">PPM-type phosphatase domain-containing protein</fullName>
    </recommendedName>
</protein>
<comment type="caution">
    <text evidence="3">The sequence shown here is derived from an EMBL/GenBank/DDBJ whole genome shotgun (WGS) entry which is preliminary data.</text>
</comment>
<dbReference type="InterPro" id="IPR036457">
    <property type="entry name" value="PPM-type-like_dom_sf"/>
</dbReference>
<evidence type="ECO:0000313" key="3">
    <source>
        <dbReference type="EMBL" id="PAD76954.1"/>
    </source>
</evidence>
<dbReference type="Proteomes" id="UP000215596">
    <property type="component" value="Unassembled WGS sequence"/>
</dbReference>
<dbReference type="RefSeq" id="WP_095265293.1">
    <property type="nucleotide sequence ID" value="NZ_NPBY01000033.1"/>
</dbReference>
<dbReference type="EMBL" id="NPBY01000033">
    <property type="protein sequence ID" value="PAD76954.1"/>
    <property type="molecule type" value="Genomic_DNA"/>
</dbReference>
<dbReference type="OrthoDB" id="1755431at2"/>
<evidence type="ECO:0000313" key="2">
    <source>
        <dbReference type="EMBL" id="MUG67619.1"/>
    </source>
</evidence>
<dbReference type="SUPFAM" id="SSF81606">
    <property type="entry name" value="PP2C-like"/>
    <property type="match status" value="1"/>
</dbReference>
<dbReference type="InterPro" id="IPR001932">
    <property type="entry name" value="PPM-type_phosphatase-like_dom"/>
</dbReference>
<keyword evidence="5" id="KW-1185">Reference proteome</keyword>
<dbReference type="Pfam" id="PF13672">
    <property type="entry name" value="PP2C_2"/>
    <property type="match status" value="1"/>
</dbReference>
<dbReference type="EMBL" id="WOAA01000016">
    <property type="protein sequence ID" value="MUG67619.1"/>
    <property type="molecule type" value="Genomic_DNA"/>
</dbReference>
<dbReference type="AlphaFoldDB" id="A0A268EV39"/>
<evidence type="ECO:0000259" key="1">
    <source>
        <dbReference type="Pfam" id="PF13672"/>
    </source>
</evidence>
<name>A0A268EV39_9BACL</name>
<dbReference type="Proteomes" id="UP000435177">
    <property type="component" value="Unassembled WGS sequence"/>
</dbReference>